<organism evidence="2 3">
    <name type="scientific">Nyssa sinensis</name>
    <dbReference type="NCBI Taxonomy" id="561372"/>
    <lineage>
        <taxon>Eukaryota</taxon>
        <taxon>Viridiplantae</taxon>
        <taxon>Streptophyta</taxon>
        <taxon>Embryophyta</taxon>
        <taxon>Tracheophyta</taxon>
        <taxon>Spermatophyta</taxon>
        <taxon>Magnoliopsida</taxon>
        <taxon>eudicotyledons</taxon>
        <taxon>Gunneridae</taxon>
        <taxon>Pentapetalae</taxon>
        <taxon>asterids</taxon>
        <taxon>Cornales</taxon>
        <taxon>Nyssaceae</taxon>
        <taxon>Nyssa</taxon>
    </lineage>
</organism>
<evidence type="ECO:0000256" key="1">
    <source>
        <dbReference type="SAM" id="MobiDB-lite"/>
    </source>
</evidence>
<feature type="region of interest" description="Disordered" evidence="1">
    <location>
        <begin position="21"/>
        <end position="40"/>
    </location>
</feature>
<proteinExistence type="predicted"/>
<dbReference type="Proteomes" id="UP000325577">
    <property type="component" value="Linkage Group LG4"/>
</dbReference>
<evidence type="ECO:0000313" key="3">
    <source>
        <dbReference type="Proteomes" id="UP000325577"/>
    </source>
</evidence>
<dbReference type="EMBL" id="CM018047">
    <property type="protein sequence ID" value="KAA8523100.1"/>
    <property type="molecule type" value="Genomic_DNA"/>
</dbReference>
<dbReference type="AlphaFoldDB" id="A0A5J4ZXS1"/>
<reference evidence="2 3" key="1">
    <citation type="submission" date="2019-09" db="EMBL/GenBank/DDBJ databases">
        <title>A chromosome-level genome assembly of the Chinese tupelo Nyssa sinensis.</title>
        <authorList>
            <person name="Yang X."/>
            <person name="Kang M."/>
            <person name="Yang Y."/>
            <person name="Xiong H."/>
            <person name="Wang M."/>
            <person name="Zhang Z."/>
            <person name="Wang Z."/>
            <person name="Wu H."/>
            <person name="Ma T."/>
            <person name="Liu J."/>
            <person name="Xi Z."/>
        </authorList>
    </citation>
    <scope>NUCLEOTIDE SEQUENCE [LARGE SCALE GENOMIC DNA]</scope>
    <source>
        <strain evidence="2">J267</strain>
        <tissue evidence="2">Leaf</tissue>
    </source>
</reference>
<keyword evidence="3" id="KW-1185">Reference proteome</keyword>
<dbReference type="OrthoDB" id="10252754at2759"/>
<evidence type="ECO:0000313" key="2">
    <source>
        <dbReference type="EMBL" id="KAA8523100.1"/>
    </source>
</evidence>
<feature type="compositionally biased region" description="Basic and acidic residues" evidence="1">
    <location>
        <begin position="21"/>
        <end position="32"/>
    </location>
</feature>
<name>A0A5J4ZXS1_9ASTE</name>
<sequence length="149" mass="16603">MTTTATDLLYSRVSNTSSLKVDDLEKNRDRDQANGGSTNVYSVSSIFSNPKVLPNEDVTSVHRGKEKFLNSNRKVDQGDKGFPLLIENDDDILGPETPGVRPLVPRLKRNQEDSCHFEGKIDCSLLDSSKRMKLLQDSKLGNKNHEDGI</sequence>
<protein>
    <submittedName>
        <fullName evidence="2">Uncharacterized protein</fullName>
    </submittedName>
</protein>
<accession>A0A5J4ZXS1</accession>
<gene>
    <name evidence="2" type="ORF">F0562_009523</name>
</gene>